<evidence type="ECO:0000256" key="1">
    <source>
        <dbReference type="ARBA" id="ARBA00023235"/>
    </source>
</evidence>
<dbReference type="EMBL" id="JACIJG010000003">
    <property type="protein sequence ID" value="MBB5701288.1"/>
    <property type="molecule type" value="Genomic_DNA"/>
</dbReference>
<dbReference type="FunFam" id="3.20.20.150:FF:000007">
    <property type="entry name" value="Hydroxypyruvate isomerase"/>
    <property type="match status" value="1"/>
</dbReference>
<dbReference type="GO" id="GO:0008903">
    <property type="term" value="F:hydroxypyruvate isomerase activity"/>
    <property type="evidence" value="ECO:0007669"/>
    <property type="project" value="UniProtKB-EC"/>
</dbReference>
<organism evidence="5 6">
    <name type="scientific">Brucella daejeonensis</name>
    <dbReference type="NCBI Taxonomy" id="659015"/>
    <lineage>
        <taxon>Bacteria</taxon>
        <taxon>Pseudomonadati</taxon>
        <taxon>Pseudomonadota</taxon>
        <taxon>Alphaproteobacteria</taxon>
        <taxon>Hyphomicrobiales</taxon>
        <taxon>Brucellaceae</taxon>
        <taxon>Brucella/Ochrobactrum group</taxon>
        <taxon>Brucella</taxon>
    </lineage>
</organism>
<gene>
    <name evidence="5" type="ORF">FHS76_001137</name>
</gene>
<evidence type="ECO:0000313" key="6">
    <source>
        <dbReference type="Proteomes" id="UP000555546"/>
    </source>
</evidence>
<dbReference type="GO" id="GO:0046487">
    <property type="term" value="P:glyoxylate metabolic process"/>
    <property type="evidence" value="ECO:0007669"/>
    <property type="project" value="TreeGrafter"/>
</dbReference>
<evidence type="ECO:0000256" key="2">
    <source>
        <dbReference type="PIRNR" id="PIRNR006241"/>
    </source>
</evidence>
<keyword evidence="6" id="KW-1185">Reference proteome</keyword>
<dbReference type="InterPro" id="IPR050417">
    <property type="entry name" value="Sugar_Epim/Isomerase"/>
</dbReference>
<dbReference type="SUPFAM" id="SSF51658">
    <property type="entry name" value="Xylose isomerase-like"/>
    <property type="match status" value="1"/>
</dbReference>
<dbReference type="Gene3D" id="3.20.20.150">
    <property type="entry name" value="Divalent-metal-dependent TIM barrel enzymes"/>
    <property type="match status" value="1"/>
</dbReference>
<keyword evidence="5" id="KW-0670">Pyruvate</keyword>
<keyword evidence="1 2" id="KW-0413">Isomerase</keyword>
<feature type="active site" description="Proton donor/acceptor" evidence="3">
    <location>
        <position position="139"/>
    </location>
</feature>
<dbReference type="PANTHER" id="PTHR43489:SF6">
    <property type="entry name" value="HYDROXYPYRUVATE ISOMERASE-RELATED"/>
    <property type="match status" value="1"/>
</dbReference>
<evidence type="ECO:0000259" key="4">
    <source>
        <dbReference type="Pfam" id="PF01261"/>
    </source>
</evidence>
<sequence length="256" mass="27480">MASFSANLGFLWQELSLPDAIRAAKATGFDAVECHWPYNFDAGLVAAALRETGLTMLGLNTSRGNVEAGDNGLAAIPGREEEAQAAIRRAVDYAVAIGALNIHVMAGKAEGEAAHRTFVANLAYACELAAAHGLTILIEPLNHRDAPGYFLKSSGQAVGIIQDVAASNLKLMFDCYHIQIMEGDISKRLEALLLHIGHIQIAAVPDRAEPDHGELDYRHIVRLLDALGYEKPLGAEYRPKTTTDAGLSWLSGLKVL</sequence>
<dbReference type="PIRSF" id="PIRSF006241">
    <property type="entry name" value="HyI"/>
    <property type="match status" value="1"/>
</dbReference>
<feature type="active site" description="Proton donor/acceptor" evidence="3">
    <location>
        <position position="236"/>
    </location>
</feature>
<dbReference type="EC" id="5.3.1.22" evidence="5"/>
<evidence type="ECO:0000256" key="3">
    <source>
        <dbReference type="PIRSR" id="PIRSR006241-50"/>
    </source>
</evidence>
<dbReference type="RefSeq" id="WP_183649218.1">
    <property type="nucleotide sequence ID" value="NZ_JACIJG010000003.1"/>
</dbReference>
<proteinExistence type="inferred from homology"/>
<feature type="domain" description="Xylose isomerase-like TIM barrel" evidence="4">
    <location>
        <begin position="21"/>
        <end position="250"/>
    </location>
</feature>
<accession>A0A7W9AVE2</accession>
<reference evidence="5 6" key="1">
    <citation type="submission" date="2020-08" db="EMBL/GenBank/DDBJ databases">
        <title>Genomic Encyclopedia of Type Strains, Phase IV (KMG-IV): sequencing the most valuable type-strain genomes for metagenomic binning, comparative biology and taxonomic classification.</title>
        <authorList>
            <person name="Goeker M."/>
        </authorList>
    </citation>
    <scope>NUCLEOTIDE SEQUENCE [LARGE SCALE GENOMIC DNA]</scope>
    <source>
        <strain evidence="5 6">DSM 26944</strain>
    </source>
</reference>
<comment type="similarity">
    <text evidence="2">Belongs to the hyi family.</text>
</comment>
<protein>
    <submittedName>
        <fullName evidence="5">Hydroxypyruvate isomerase</fullName>
        <ecNumber evidence="5">5.3.1.22</ecNumber>
    </submittedName>
</protein>
<evidence type="ECO:0000313" key="5">
    <source>
        <dbReference type="EMBL" id="MBB5701288.1"/>
    </source>
</evidence>
<dbReference type="InterPro" id="IPR026040">
    <property type="entry name" value="HyI-like"/>
</dbReference>
<dbReference type="Proteomes" id="UP000555546">
    <property type="component" value="Unassembled WGS sequence"/>
</dbReference>
<dbReference type="Pfam" id="PF01261">
    <property type="entry name" value="AP_endonuc_2"/>
    <property type="match status" value="1"/>
</dbReference>
<dbReference type="AlphaFoldDB" id="A0A7W9AVE2"/>
<dbReference type="InterPro" id="IPR036237">
    <property type="entry name" value="Xyl_isomerase-like_sf"/>
</dbReference>
<dbReference type="InterPro" id="IPR013022">
    <property type="entry name" value="Xyl_isomerase-like_TIM-brl"/>
</dbReference>
<dbReference type="PANTHER" id="PTHR43489">
    <property type="entry name" value="ISOMERASE"/>
    <property type="match status" value="1"/>
</dbReference>
<name>A0A7W9AVE2_9HYPH</name>
<comment type="caution">
    <text evidence="5">The sequence shown here is derived from an EMBL/GenBank/DDBJ whole genome shotgun (WGS) entry which is preliminary data.</text>
</comment>